<dbReference type="Pfam" id="PF05978">
    <property type="entry name" value="UNC-93"/>
    <property type="match status" value="1"/>
</dbReference>
<dbReference type="EMBL" id="KV426022">
    <property type="protein sequence ID" value="KZV91704.1"/>
    <property type="molecule type" value="Genomic_DNA"/>
</dbReference>
<feature type="transmembrane region" description="Helical" evidence="5">
    <location>
        <begin position="292"/>
        <end position="309"/>
    </location>
</feature>
<evidence type="ECO:0000313" key="6">
    <source>
        <dbReference type="EMBL" id="KZV91704.1"/>
    </source>
</evidence>
<feature type="transmembrane region" description="Helical" evidence="5">
    <location>
        <begin position="166"/>
        <end position="187"/>
    </location>
</feature>
<evidence type="ECO:0000256" key="1">
    <source>
        <dbReference type="ARBA" id="ARBA00004141"/>
    </source>
</evidence>
<keyword evidence="3 5" id="KW-1133">Transmembrane helix</keyword>
<comment type="subcellular location">
    <subcellularLocation>
        <location evidence="1">Membrane</location>
        <topology evidence="1">Multi-pass membrane protein</topology>
    </subcellularLocation>
</comment>
<sequence>MSTVQNEKEQAPAVDPQYLPAEEQIHGEPPKFGYRHPLFQVLLVSFICFTCPGMYNALSGLGGGGQIDATTADRGGMALNSTFAVMAFFGGSFVNKFGPRLSLTLGTIGYTLYVGSLLSYNINGDGKFNIGAGAILGVCAGILWTAQGVLMLAYSTEATKGRYIAVFWAIFNLGAVIGAAIPLGQNIHQTIDRAVPNTTYIAFIVLTAVGSGITLLLARPTTVRRTDGTLAVVPVSQSWQTEILNVLRTLVTDPAVLLLFPFFAASNLFYTWQFNAYNLALFNPRTRYLNNMLYWLAQIVGAGLMGLFLDSTGLARKKRAIGGWFILFAIIMAVWGGNYAVQKNYTRATIDAKTYVKEDFTQKAFGGHVVLYILNGITDACWQTYAYWVIGAMSNNARKIAVLVGMYKGIQSGTAAVGWHFDGVKAPYMNILGGTWGLLAGGLVIALPMIWIRVKDHTDVEDDTLGGLDAEGHKVDALPHHHQQPTATASVSSQEK</sequence>
<feature type="transmembrane region" description="Helical" evidence="5">
    <location>
        <begin position="255"/>
        <end position="272"/>
    </location>
</feature>
<organism evidence="6 7">
    <name type="scientific">Exidia glandulosa HHB12029</name>
    <dbReference type="NCBI Taxonomy" id="1314781"/>
    <lineage>
        <taxon>Eukaryota</taxon>
        <taxon>Fungi</taxon>
        <taxon>Dikarya</taxon>
        <taxon>Basidiomycota</taxon>
        <taxon>Agaricomycotina</taxon>
        <taxon>Agaricomycetes</taxon>
        <taxon>Auriculariales</taxon>
        <taxon>Exidiaceae</taxon>
        <taxon>Exidia</taxon>
    </lineage>
</organism>
<feature type="transmembrane region" description="Helical" evidence="5">
    <location>
        <begin position="199"/>
        <end position="218"/>
    </location>
</feature>
<dbReference type="GO" id="GO:0016020">
    <property type="term" value="C:membrane"/>
    <property type="evidence" value="ECO:0007669"/>
    <property type="project" value="UniProtKB-SubCell"/>
</dbReference>
<feature type="transmembrane region" description="Helical" evidence="5">
    <location>
        <begin position="433"/>
        <end position="452"/>
    </location>
</feature>
<evidence type="ECO:0000256" key="2">
    <source>
        <dbReference type="ARBA" id="ARBA00022692"/>
    </source>
</evidence>
<dbReference type="FunCoup" id="A0A165HB54">
    <property type="interactions" value="3"/>
</dbReference>
<accession>A0A165HB54</accession>
<feature type="transmembrane region" description="Helical" evidence="5">
    <location>
        <begin position="75"/>
        <end position="94"/>
    </location>
</feature>
<dbReference type="AlphaFoldDB" id="A0A165HB54"/>
<reference evidence="6 7" key="1">
    <citation type="journal article" date="2016" name="Mol. Biol. Evol.">
        <title>Comparative Genomics of Early-Diverging Mushroom-Forming Fungi Provides Insights into the Origins of Lignocellulose Decay Capabilities.</title>
        <authorList>
            <person name="Nagy L.G."/>
            <person name="Riley R."/>
            <person name="Tritt A."/>
            <person name="Adam C."/>
            <person name="Daum C."/>
            <person name="Floudas D."/>
            <person name="Sun H."/>
            <person name="Yadav J.S."/>
            <person name="Pangilinan J."/>
            <person name="Larsson K.H."/>
            <person name="Matsuura K."/>
            <person name="Barry K."/>
            <person name="Labutti K."/>
            <person name="Kuo R."/>
            <person name="Ohm R.A."/>
            <person name="Bhattacharya S.S."/>
            <person name="Shirouzu T."/>
            <person name="Yoshinaga Y."/>
            <person name="Martin F.M."/>
            <person name="Grigoriev I.V."/>
            <person name="Hibbett D.S."/>
        </authorList>
    </citation>
    <scope>NUCLEOTIDE SEQUENCE [LARGE SCALE GENOMIC DNA]</scope>
    <source>
        <strain evidence="6 7">HHB12029</strain>
    </source>
</reference>
<dbReference type="Proteomes" id="UP000077266">
    <property type="component" value="Unassembled WGS sequence"/>
</dbReference>
<dbReference type="Gene3D" id="1.20.1250.20">
    <property type="entry name" value="MFS general substrate transporter like domains"/>
    <property type="match status" value="1"/>
</dbReference>
<feature type="transmembrane region" description="Helical" evidence="5">
    <location>
        <begin position="321"/>
        <end position="341"/>
    </location>
</feature>
<name>A0A165HB54_EXIGL</name>
<dbReference type="InterPro" id="IPR036259">
    <property type="entry name" value="MFS_trans_sf"/>
</dbReference>
<gene>
    <name evidence="6" type="ORF">EXIGLDRAFT_693477</name>
</gene>
<evidence type="ECO:0000256" key="3">
    <source>
        <dbReference type="ARBA" id="ARBA00022989"/>
    </source>
</evidence>
<feature type="transmembrane region" description="Helical" evidence="5">
    <location>
        <begin position="101"/>
        <end position="122"/>
    </location>
</feature>
<evidence type="ECO:0000256" key="4">
    <source>
        <dbReference type="ARBA" id="ARBA00023136"/>
    </source>
</evidence>
<dbReference type="SUPFAM" id="SSF103473">
    <property type="entry name" value="MFS general substrate transporter"/>
    <property type="match status" value="1"/>
</dbReference>
<proteinExistence type="predicted"/>
<feature type="transmembrane region" description="Helical" evidence="5">
    <location>
        <begin position="128"/>
        <end position="154"/>
    </location>
</feature>
<dbReference type="InterPro" id="IPR010291">
    <property type="entry name" value="Ion_channel_UNC-93"/>
</dbReference>
<dbReference type="PANTHER" id="PTHR23294">
    <property type="entry name" value="ET TRANSLATION PRODUCT-RELATED"/>
    <property type="match status" value="1"/>
</dbReference>
<dbReference type="InParanoid" id="A0A165HB54"/>
<protein>
    <submittedName>
        <fullName evidence="6">MFS general substrate transporter</fullName>
    </submittedName>
</protein>
<evidence type="ECO:0000313" key="7">
    <source>
        <dbReference type="Proteomes" id="UP000077266"/>
    </source>
</evidence>
<dbReference type="InterPro" id="IPR051617">
    <property type="entry name" value="UNC-93-like_regulator"/>
</dbReference>
<dbReference type="OrthoDB" id="196103at2759"/>
<keyword evidence="7" id="KW-1185">Reference proteome</keyword>
<evidence type="ECO:0000256" key="5">
    <source>
        <dbReference type="SAM" id="Phobius"/>
    </source>
</evidence>
<keyword evidence="2 5" id="KW-0812">Transmembrane</keyword>
<feature type="transmembrane region" description="Helical" evidence="5">
    <location>
        <begin position="369"/>
        <end position="388"/>
    </location>
</feature>
<keyword evidence="4 5" id="KW-0472">Membrane</keyword>
<dbReference type="PANTHER" id="PTHR23294:SF59">
    <property type="entry name" value="UNC93-LIKE PROTEIN C922.05C"/>
    <property type="match status" value="1"/>
</dbReference>
<feature type="transmembrane region" description="Helical" evidence="5">
    <location>
        <begin position="38"/>
        <end position="55"/>
    </location>
</feature>